<name>A0ABT7IS54_9ACTN</name>
<protein>
    <submittedName>
        <fullName evidence="1">Uncharacterized protein</fullName>
    </submittedName>
</protein>
<keyword evidence="2" id="KW-1185">Reference proteome</keyword>
<organism evidence="1 2">
    <name type="scientific">Streptomyces fuscus</name>
    <dbReference type="NCBI Taxonomy" id="3048495"/>
    <lineage>
        <taxon>Bacteria</taxon>
        <taxon>Bacillati</taxon>
        <taxon>Actinomycetota</taxon>
        <taxon>Actinomycetes</taxon>
        <taxon>Kitasatosporales</taxon>
        <taxon>Streptomycetaceae</taxon>
        <taxon>Streptomyces</taxon>
    </lineage>
</organism>
<evidence type="ECO:0000313" key="1">
    <source>
        <dbReference type="EMBL" id="MDL2074996.1"/>
    </source>
</evidence>
<reference evidence="1 2" key="1">
    <citation type="submission" date="2023-05" db="EMBL/GenBank/DDBJ databases">
        <title>Streptomyces fuscus sp. nov., a brown-black pigment producing actinomyces isolated from dry sand of Sea duck farm.</title>
        <authorList>
            <person name="Xie J."/>
            <person name="Shen N."/>
        </authorList>
    </citation>
    <scope>NUCLEOTIDE SEQUENCE [LARGE SCALE GENOMIC DNA]</scope>
    <source>
        <strain evidence="1 2">GXMU-J15</strain>
    </source>
</reference>
<dbReference type="Proteomes" id="UP001241926">
    <property type="component" value="Unassembled WGS sequence"/>
</dbReference>
<sequence length="77" mass="8536">MSNDRKAFLIEAKEQGCPALSAVRQVRDDGLWEAGKEFNVAVDLKAVYGLTPHQLHDVVAWLRGIASDEELENSLRG</sequence>
<accession>A0ABT7IS54</accession>
<dbReference type="RefSeq" id="WP_093719471.1">
    <property type="nucleotide sequence ID" value="NZ_JASJUS010000001.1"/>
</dbReference>
<proteinExistence type="predicted"/>
<dbReference type="EMBL" id="JASJUS010000001">
    <property type="protein sequence ID" value="MDL2074996.1"/>
    <property type="molecule type" value="Genomic_DNA"/>
</dbReference>
<gene>
    <name evidence="1" type="ORF">QNN03_00925</name>
</gene>
<comment type="caution">
    <text evidence="1">The sequence shown here is derived from an EMBL/GenBank/DDBJ whole genome shotgun (WGS) entry which is preliminary data.</text>
</comment>
<evidence type="ECO:0000313" key="2">
    <source>
        <dbReference type="Proteomes" id="UP001241926"/>
    </source>
</evidence>